<keyword evidence="1" id="KW-0456">Lyase</keyword>
<evidence type="ECO:0000259" key="2">
    <source>
        <dbReference type="Pfam" id="PF04909"/>
    </source>
</evidence>
<dbReference type="Pfam" id="PF04909">
    <property type="entry name" value="Amidohydro_2"/>
    <property type="match status" value="1"/>
</dbReference>
<evidence type="ECO:0000313" key="4">
    <source>
        <dbReference type="Proteomes" id="UP000183967"/>
    </source>
</evidence>
<dbReference type="InterPro" id="IPR032465">
    <property type="entry name" value="ACMSD"/>
</dbReference>
<dbReference type="GO" id="GO:0016787">
    <property type="term" value="F:hydrolase activity"/>
    <property type="evidence" value="ECO:0007669"/>
    <property type="project" value="UniProtKB-KW"/>
</dbReference>
<accession>A0A1M5UAS8</accession>
<proteinExistence type="predicted"/>
<evidence type="ECO:0000256" key="1">
    <source>
        <dbReference type="ARBA" id="ARBA00023239"/>
    </source>
</evidence>
<keyword evidence="4" id="KW-1185">Reference proteome</keyword>
<dbReference type="AlphaFoldDB" id="A0A1M5UAS8"/>
<dbReference type="EMBL" id="FQXO01000031">
    <property type="protein sequence ID" value="SHH60069.1"/>
    <property type="molecule type" value="Genomic_DNA"/>
</dbReference>
<dbReference type="Proteomes" id="UP000183967">
    <property type="component" value="Unassembled WGS sequence"/>
</dbReference>
<dbReference type="SUPFAM" id="SSF51556">
    <property type="entry name" value="Metallo-dependent hydrolases"/>
    <property type="match status" value="1"/>
</dbReference>
<feature type="domain" description="Amidohydrolase-related" evidence="2">
    <location>
        <begin position="55"/>
        <end position="232"/>
    </location>
</feature>
<organism evidence="3 4">
    <name type="scientific">Caloranaerobacter azorensis DSM 13643</name>
    <dbReference type="NCBI Taxonomy" id="1121264"/>
    <lineage>
        <taxon>Bacteria</taxon>
        <taxon>Bacillati</taxon>
        <taxon>Bacillota</taxon>
        <taxon>Tissierellia</taxon>
        <taxon>Tissierellales</taxon>
        <taxon>Thermohalobacteraceae</taxon>
        <taxon>Caloranaerobacter</taxon>
    </lineage>
</organism>
<dbReference type="InterPro" id="IPR032466">
    <property type="entry name" value="Metal_Hydrolase"/>
</dbReference>
<dbReference type="OrthoDB" id="9771932at2"/>
<name>A0A1M5UAS8_9FIRM</name>
<protein>
    <submittedName>
        <fullName evidence="3">Amidohydrolase</fullName>
    </submittedName>
</protein>
<dbReference type="Gene3D" id="3.20.20.140">
    <property type="entry name" value="Metal-dependent hydrolases"/>
    <property type="match status" value="1"/>
</dbReference>
<reference evidence="4" key="1">
    <citation type="submission" date="2016-11" db="EMBL/GenBank/DDBJ databases">
        <authorList>
            <person name="Varghese N."/>
            <person name="Submissions S."/>
        </authorList>
    </citation>
    <scope>NUCLEOTIDE SEQUENCE [LARGE SCALE GENOMIC DNA]</scope>
    <source>
        <strain evidence="4">DSM 13643</strain>
    </source>
</reference>
<evidence type="ECO:0000313" key="3">
    <source>
        <dbReference type="EMBL" id="SHH60069.1"/>
    </source>
</evidence>
<dbReference type="RefSeq" id="WP_073196379.1">
    <property type="nucleotide sequence ID" value="NZ_FQXO01000031.1"/>
</dbReference>
<sequence>MEIIDAHVHSLACGIMCGGQVDVRYKTVKEGLKSRGIDKAVFVPINDISWQPVDEMNDYMISIIKNDEDIVGFIDIDISKMHYAGGIKNIETKIVELYERGLKGIKIHLQNLGVNGDDWRLLPIYRLAGELNIPVMIHCYPGSSPGLIENSHPKYIEKIVRVFHKTSFIIAHFGGVPYFNLMPWLNYDNVYFETSGVLPIFKKNIGIEKVKLIFEEIGYDKIFFGSDFPTEDIDIQIDIMREVVNKENLKYVFSENIKKFGRQFNWWKK</sequence>
<keyword evidence="3" id="KW-0378">Hydrolase</keyword>
<dbReference type="InterPro" id="IPR006680">
    <property type="entry name" value="Amidohydro-rel"/>
</dbReference>
<gene>
    <name evidence="3" type="ORF">SAMN02745135_01337</name>
</gene>
<dbReference type="GO" id="GO:0016831">
    <property type="term" value="F:carboxy-lyase activity"/>
    <property type="evidence" value="ECO:0007669"/>
    <property type="project" value="InterPro"/>
</dbReference>
<dbReference type="PANTHER" id="PTHR21240">
    <property type="entry name" value="2-AMINO-3-CARBOXYLMUCONATE-6-SEMIALDEHYDE DECARBOXYLASE"/>
    <property type="match status" value="1"/>
</dbReference>